<keyword evidence="1" id="KW-0812">Transmembrane</keyword>
<reference evidence="4 5" key="1">
    <citation type="submission" date="2021-03" db="EMBL/GenBank/DDBJ databases">
        <title>Complete genome of Parasphingorhabdus_sp.JHSY0214.</title>
        <authorList>
            <person name="Yoo J.H."/>
            <person name="Bae J.W."/>
        </authorList>
    </citation>
    <scope>NUCLEOTIDE SEQUENCE [LARGE SCALE GENOMIC DNA]</scope>
    <source>
        <strain evidence="4 5">JHSY0214</strain>
    </source>
</reference>
<feature type="domain" description="Ice-binding protein C-terminal" evidence="3">
    <location>
        <begin position="181"/>
        <end position="206"/>
    </location>
</feature>
<dbReference type="RefSeq" id="WP_207987208.1">
    <property type="nucleotide sequence ID" value="NZ_CP071794.1"/>
</dbReference>
<feature type="chain" id="PRO_5045423508" evidence="2">
    <location>
        <begin position="23"/>
        <end position="215"/>
    </location>
</feature>
<evidence type="ECO:0000259" key="3">
    <source>
        <dbReference type="Pfam" id="PF07589"/>
    </source>
</evidence>
<dbReference type="EMBL" id="CP071794">
    <property type="protein sequence ID" value="QTD55384.1"/>
    <property type="molecule type" value="Genomic_DNA"/>
</dbReference>
<evidence type="ECO:0000256" key="2">
    <source>
        <dbReference type="SAM" id="SignalP"/>
    </source>
</evidence>
<dbReference type="NCBIfam" id="NF035944">
    <property type="entry name" value="PEPxxWA-CTERM"/>
    <property type="match status" value="1"/>
</dbReference>
<name>A0ABX7T1F1_9SPHN</name>
<evidence type="ECO:0000256" key="1">
    <source>
        <dbReference type="SAM" id="Phobius"/>
    </source>
</evidence>
<dbReference type="Pfam" id="PF07589">
    <property type="entry name" value="PEP-CTERM"/>
    <property type="match status" value="1"/>
</dbReference>
<keyword evidence="1" id="KW-1133">Transmembrane helix</keyword>
<gene>
    <name evidence="4" type="ORF">J4G78_14385</name>
</gene>
<keyword evidence="1" id="KW-0472">Membrane</keyword>
<feature type="transmembrane region" description="Helical" evidence="1">
    <location>
        <begin position="185"/>
        <end position="202"/>
    </location>
</feature>
<accession>A0ABX7T1F1</accession>
<organism evidence="4 5">
    <name type="scientific">Parasphingorhabdus cellanae</name>
    <dbReference type="NCBI Taxonomy" id="2806553"/>
    <lineage>
        <taxon>Bacteria</taxon>
        <taxon>Pseudomonadati</taxon>
        <taxon>Pseudomonadota</taxon>
        <taxon>Alphaproteobacteria</taxon>
        <taxon>Sphingomonadales</taxon>
        <taxon>Sphingomonadaceae</taxon>
        <taxon>Parasphingorhabdus</taxon>
    </lineage>
</organism>
<keyword evidence="2" id="KW-0732">Signal</keyword>
<feature type="signal peptide" evidence="2">
    <location>
        <begin position="1"/>
        <end position="22"/>
    </location>
</feature>
<evidence type="ECO:0000313" key="5">
    <source>
        <dbReference type="Proteomes" id="UP000663923"/>
    </source>
</evidence>
<proteinExistence type="predicted"/>
<evidence type="ECO:0000313" key="4">
    <source>
        <dbReference type="EMBL" id="QTD55384.1"/>
    </source>
</evidence>
<dbReference type="Proteomes" id="UP000663923">
    <property type="component" value="Chromosome"/>
</dbReference>
<sequence length="215" mass="22113">MKKLLLATAAISASFMATSASAAIIVYTDQASFDAAAGVTTTETFDSFTTAAQFNAAPVDAGPFTVSLSGNSNNPAQNLIGPAPTNGSFDVNGTPNLSGRISNGGSIFLTFDSSISSFSGIFNEINNGNPNKTLLFAGGEQVAPVDGFFGIVSDVAFTTIEFQTIAGADDGFALDNVQFGAVPEPATWAFMIFGFGAIGGAMRRQRKANVKVSYA</sequence>
<protein>
    <submittedName>
        <fullName evidence="4">PEP-CTERM sorting domain-containing protein</fullName>
    </submittedName>
</protein>
<dbReference type="InterPro" id="IPR013424">
    <property type="entry name" value="Ice-binding_C"/>
</dbReference>
<keyword evidence="5" id="KW-1185">Reference proteome</keyword>